<proteinExistence type="predicted"/>
<accession>G0P7H2</accession>
<dbReference type="EMBL" id="GL380114">
    <property type="protein sequence ID" value="EGT46954.1"/>
    <property type="molecule type" value="Genomic_DNA"/>
</dbReference>
<evidence type="ECO:0000313" key="3">
    <source>
        <dbReference type="Proteomes" id="UP000008068"/>
    </source>
</evidence>
<protein>
    <submittedName>
        <fullName evidence="2">Uncharacterized protein</fullName>
    </submittedName>
</protein>
<keyword evidence="1" id="KW-0175">Coiled coil</keyword>
<dbReference type="HOGENOM" id="CLU_2624190_0_0_1"/>
<name>G0P7H2_CAEBE</name>
<reference evidence="3" key="1">
    <citation type="submission" date="2011-07" db="EMBL/GenBank/DDBJ databases">
        <authorList>
            <consortium name="Caenorhabditis brenneri Sequencing and Analysis Consortium"/>
            <person name="Wilson R.K."/>
        </authorList>
    </citation>
    <scope>NUCLEOTIDE SEQUENCE [LARGE SCALE GENOMIC DNA]</scope>
    <source>
        <strain evidence="3">PB2801</strain>
    </source>
</reference>
<organism evidence="3">
    <name type="scientific">Caenorhabditis brenneri</name>
    <name type="common">Nematode worm</name>
    <dbReference type="NCBI Taxonomy" id="135651"/>
    <lineage>
        <taxon>Eukaryota</taxon>
        <taxon>Metazoa</taxon>
        <taxon>Ecdysozoa</taxon>
        <taxon>Nematoda</taxon>
        <taxon>Chromadorea</taxon>
        <taxon>Rhabditida</taxon>
        <taxon>Rhabditina</taxon>
        <taxon>Rhabditomorpha</taxon>
        <taxon>Rhabditoidea</taxon>
        <taxon>Rhabditidae</taxon>
        <taxon>Peloderinae</taxon>
        <taxon>Caenorhabditis</taxon>
    </lineage>
</organism>
<evidence type="ECO:0000313" key="2">
    <source>
        <dbReference type="EMBL" id="EGT46954.1"/>
    </source>
</evidence>
<gene>
    <name evidence="2" type="ORF">CAEBREN_13852</name>
</gene>
<feature type="coiled-coil region" evidence="1">
    <location>
        <begin position="7"/>
        <end position="34"/>
    </location>
</feature>
<evidence type="ECO:0000256" key="1">
    <source>
        <dbReference type="SAM" id="Coils"/>
    </source>
</evidence>
<dbReference type="InParanoid" id="G0P7H2"/>
<dbReference type="AlphaFoldDB" id="G0P7H2"/>
<keyword evidence="3" id="KW-1185">Reference proteome</keyword>
<sequence>MAEGNELKRLRDEILGKEIECRNLREDLNDLRRKYLQVVFEKKSIVEAWENAAARIESISQEMYIAVGNNSNKPLVDI</sequence>
<dbReference type="Proteomes" id="UP000008068">
    <property type="component" value="Unassembled WGS sequence"/>
</dbReference>